<evidence type="ECO:0000256" key="1">
    <source>
        <dbReference type="SAM" id="MobiDB-lite"/>
    </source>
</evidence>
<evidence type="ECO:0000313" key="2">
    <source>
        <dbReference type="EnsemblMetazoa" id="GAUT043239-PA"/>
    </source>
</evidence>
<sequence>MRIKKLKKAADKESNTYPPSKKSSNVEFANENETKNLGEMAFFNRKFRGTAFLRTVTRNRSKAMGTTRAVKQNSKVFQEQCKEIDNVVVTEIEKVDYCPLCKGEHRVHRCGQFLNYINKYREMVRSVRLCYNCLTAENVAKKC</sequence>
<evidence type="ECO:0000313" key="3">
    <source>
        <dbReference type="Proteomes" id="UP000078200"/>
    </source>
</evidence>
<dbReference type="AlphaFoldDB" id="A0A1A9VP76"/>
<feature type="compositionally biased region" description="Polar residues" evidence="1">
    <location>
        <begin position="15"/>
        <end position="27"/>
    </location>
</feature>
<keyword evidence="3" id="KW-1185">Reference proteome</keyword>
<feature type="region of interest" description="Disordered" evidence="1">
    <location>
        <begin position="1"/>
        <end position="27"/>
    </location>
</feature>
<protein>
    <submittedName>
        <fullName evidence="2">Uncharacterized protein</fullName>
    </submittedName>
</protein>
<organism evidence="2 3">
    <name type="scientific">Glossina austeni</name>
    <name type="common">Savannah tsetse fly</name>
    <dbReference type="NCBI Taxonomy" id="7395"/>
    <lineage>
        <taxon>Eukaryota</taxon>
        <taxon>Metazoa</taxon>
        <taxon>Ecdysozoa</taxon>
        <taxon>Arthropoda</taxon>
        <taxon>Hexapoda</taxon>
        <taxon>Insecta</taxon>
        <taxon>Pterygota</taxon>
        <taxon>Neoptera</taxon>
        <taxon>Endopterygota</taxon>
        <taxon>Diptera</taxon>
        <taxon>Brachycera</taxon>
        <taxon>Muscomorpha</taxon>
        <taxon>Hippoboscoidea</taxon>
        <taxon>Glossinidae</taxon>
        <taxon>Glossina</taxon>
    </lineage>
</organism>
<proteinExistence type="predicted"/>
<reference evidence="2" key="1">
    <citation type="submission" date="2020-05" db="UniProtKB">
        <authorList>
            <consortium name="EnsemblMetazoa"/>
        </authorList>
    </citation>
    <scope>IDENTIFICATION</scope>
    <source>
        <strain evidence="2">TTRI</strain>
    </source>
</reference>
<dbReference type="VEuPathDB" id="VectorBase:GAUT043239"/>
<dbReference type="Proteomes" id="UP000078200">
    <property type="component" value="Unassembled WGS sequence"/>
</dbReference>
<dbReference type="EnsemblMetazoa" id="GAUT043239-RA">
    <property type="protein sequence ID" value="GAUT043239-PA"/>
    <property type="gene ID" value="GAUT043239"/>
</dbReference>
<name>A0A1A9VP76_GLOAU</name>
<accession>A0A1A9VP76</accession>